<gene>
    <name evidence="10" type="ORF">SAMD00023353_3900920</name>
</gene>
<accession>A0A1S7UPH6</accession>
<dbReference type="PROSITE" id="PS00036">
    <property type="entry name" value="BZIP_BASIC"/>
    <property type="match status" value="1"/>
</dbReference>
<dbReference type="AlphaFoldDB" id="A0A1S7UPH6"/>
<evidence type="ECO:0000256" key="6">
    <source>
        <dbReference type="SAM" id="MobiDB-lite"/>
    </source>
</evidence>
<dbReference type="OrthoDB" id="20872at2759"/>
<dbReference type="PROSITE" id="PS51257">
    <property type="entry name" value="PROKAR_LIPOPROTEIN"/>
    <property type="match status" value="1"/>
</dbReference>
<keyword evidence="11" id="KW-1185">Reference proteome</keyword>
<dbReference type="InterPro" id="IPR001138">
    <property type="entry name" value="Zn2Cys6_DnaBD"/>
</dbReference>
<evidence type="ECO:0000256" key="5">
    <source>
        <dbReference type="PROSITE-ProRule" id="PRU01343"/>
    </source>
</evidence>
<reference evidence="10" key="1">
    <citation type="submission" date="2016-03" db="EMBL/GenBank/DDBJ databases">
        <title>Draft genome sequence of Rosellinia necatrix.</title>
        <authorList>
            <person name="Kanematsu S."/>
        </authorList>
    </citation>
    <scope>NUCLEOTIDE SEQUENCE [LARGE SCALE GENOMIC DNA]</scope>
    <source>
        <strain evidence="10">W97</strain>
    </source>
</reference>
<dbReference type="CDD" id="cd00067">
    <property type="entry name" value="GAL4"/>
    <property type="match status" value="1"/>
</dbReference>
<dbReference type="InterPro" id="IPR004827">
    <property type="entry name" value="bZIP"/>
</dbReference>
<dbReference type="Pfam" id="PF00172">
    <property type="entry name" value="Zn_clus"/>
    <property type="match status" value="1"/>
</dbReference>
<protein>
    <recommendedName>
        <fullName evidence="12">Zn(2)-C6 fungal-type domain-containing protein</fullName>
    </recommendedName>
</protein>
<feature type="compositionally biased region" description="Basic and acidic residues" evidence="6">
    <location>
        <begin position="645"/>
        <end position="659"/>
    </location>
</feature>
<keyword evidence="3" id="KW-0862">Zinc</keyword>
<dbReference type="InterPro" id="IPR010666">
    <property type="entry name" value="Znf_GRF"/>
</dbReference>
<feature type="compositionally biased region" description="Low complexity" evidence="6">
    <location>
        <begin position="719"/>
        <end position="732"/>
    </location>
</feature>
<feature type="region of interest" description="Disordered" evidence="6">
    <location>
        <begin position="633"/>
        <end position="747"/>
    </location>
</feature>
<keyword evidence="4" id="KW-0539">Nucleus</keyword>
<dbReference type="SMART" id="SM00355">
    <property type="entry name" value="ZnF_C2H2"/>
    <property type="match status" value="3"/>
</dbReference>
<evidence type="ECO:0000259" key="7">
    <source>
        <dbReference type="PROSITE" id="PS50048"/>
    </source>
</evidence>
<name>A0A1S7UPH6_ROSNE</name>
<dbReference type="InterPro" id="IPR013087">
    <property type="entry name" value="Znf_C2H2_type"/>
</dbReference>
<proteinExistence type="predicted"/>
<feature type="domain" description="Zn(2)-C6 fungal-type" evidence="7">
    <location>
        <begin position="598"/>
        <end position="627"/>
    </location>
</feature>
<evidence type="ECO:0000313" key="11">
    <source>
        <dbReference type="Proteomes" id="UP000054516"/>
    </source>
</evidence>
<evidence type="ECO:0008006" key="12">
    <source>
        <dbReference type="Google" id="ProtNLM"/>
    </source>
</evidence>
<feature type="region of interest" description="Disordered" evidence="6">
    <location>
        <begin position="344"/>
        <end position="406"/>
    </location>
</feature>
<dbReference type="GO" id="GO:0000981">
    <property type="term" value="F:DNA-binding transcription factor activity, RNA polymerase II-specific"/>
    <property type="evidence" value="ECO:0007669"/>
    <property type="project" value="InterPro"/>
</dbReference>
<dbReference type="PROSITE" id="PS51999">
    <property type="entry name" value="ZF_GRF"/>
    <property type="match status" value="1"/>
</dbReference>
<evidence type="ECO:0000256" key="2">
    <source>
        <dbReference type="ARBA" id="ARBA00022771"/>
    </source>
</evidence>
<dbReference type="GO" id="GO:0008270">
    <property type="term" value="F:zinc ion binding"/>
    <property type="evidence" value="ECO:0007669"/>
    <property type="project" value="UniProtKB-KW"/>
</dbReference>
<feature type="compositionally biased region" description="Polar residues" evidence="6">
    <location>
        <begin position="706"/>
        <end position="716"/>
    </location>
</feature>
<dbReference type="InterPro" id="IPR046347">
    <property type="entry name" value="bZIP_sf"/>
</dbReference>
<feature type="domain" description="GRF-type" evidence="9">
    <location>
        <begin position="272"/>
        <end position="315"/>
    </location>
</feature>
<feature type="compositionally biased region" description="Basic and acidic residues" evidence="6">
    <location>
        <begin position="393"/>
        <end position="406"/>
    </location>
</feature>
<dbReference type="EMBL" id="DF977484">
    <property type="protein sequence ID" value="GAP85046.1"/>
    <property type="molecule type" value="Genomic_DNA"/>
</dbReference>
<dbReference type="PANTHER" id="PTHR35391:SF7">
    <property type="entry name" value="C2H2-TYPE DOMAIN-CONTAINING PROTEIN"/>
    <property type="match status" value="1"/>
</dbReference>
<feature type="domain" description="BZIP" evidence="8">
    <location>
        <begin position="733"/>
        <end position="767"/>
    </location>
</feature>
<dbReference type="Proteomes" id="UP000054516">
    <property type="component" value="Unassembled WGS sequence"/>
</dbReference>
<dbReference type="Pfam" id="PF06839">
    <property type="entry name" value="Zn_ribbon_GRF"/>
    <property type="match status" value="1"/>
</dbReference>
<keyword evidence="1" id="KW-0479">Metal-binding</keyword>
<evidence type="ECO:0000259" key="8">
    <source>
        <dbReference type="PROSITE" id="PS50217"/>
    </source>
</evidence>
<dbReference type="PROSITE" id="PS50048">
    <property type="entry name" value="ZN2_CY6_FUNGAL_2"/>
    <property type="match status" value="1"/>
</dbReference>
<organism evidence="10">
    <name type="scientific">Rosellinia necatrix</name>
    <name type="common">White root-rot fungus</name>
    <dbReference type="NCBI Taxonomy" id="77044"/>
    <lineage>
        <taxon>Eukaryota</taxon>
        <taxon>Fungi</taxon>
        <taxon>Dikarya</taxon>
        <taxon>Ascomycota</taxon>
        <taxon>Pezizomycotina</taxon>
        <taxon>Sordariomycetes</taxon>
        <taxon>Xylariomycetidae</taxon>
        <taxon>Xylariales</taxon>
        <taxon>Xylariaceae</taxon>
        <taxon>Rosellinia</taxon>
    </lineage>
</organism>
<dbReference type="SUPFAM" id="SSF57701">
    <property type="entry name" value="Zn2/Cys6 DNA-binding domain"/>
    <property type="match status" value="1"/>
</dbReference>
<keyword evidence="2 5" id="KW-0863">Zinc-finger</keyword>
<evidence type="ECO:0000256" key="1">
    <source>
        <dbReference type="ARBA" id="ARBA00022723"/>
    </source>
</evidence>
<evidence type="ECO:0000256" key="4">
    <source>
        <dbReference type="ARBA" id="ARBA00023242"/>
    </source>
</evidence>
<evidence type="ECO:0000313" key="10">
    <source>
        <dbReference type="EMBL" id="GAP85046.1"/>
    </source>
</evidence>
<sequence length="780" mass="85422">MNPSEWREAVRPGQISDEVVGIANIFSACSELWLLATRVLSQQGSTKKGIIRKLESGRQYLNLWADGYSVLDGRFEDGLKKSQRAGDLTIRLMQSICRVLAQELVPCIASIDISGEGADLSLKAADLVLSSEKLAVLVQGDDDSDASSNSGSIAELESISCEERLENIADDLRNDTQCLLDLGARFEEQVMNPIIIEATADETTLAVVGSSQIFVNRVLWFYPHCERNLCRRLGEATSMQVSRIQKLKPATREVQRTPNSRSGIFQNGFWFCNCEPRLLAETEVVRRNSPNYGRRFYMCPQIGNRCNMFLFVEDAIALEKASATEYVGWQATPVDVASISALTRTSGGRKEPPAMSATSVAARSGGSGGPTELPDSPYATTSDEDEDDGPAGRARDPDAARGAREAESIVSNVSLGISHAPESIIFHDSGVGTSIHTSEGGYGAVLASLGNRTYPRLPEGATKGIPFQCTVCRKQMTLTTEAEWREHLLSDVQPYVCPETECDAHIFATIPKWQKHMDDTHPTASIWNDSDCRICQIPVANKDAVRQHLINHMEDLALAVVPSTTQPKNAIIPAITPRVLSTDKVTDKSKKQWKIRPRCKRCQQKRYKCDVKRPCNSCTTLRIDCVDVSLPGADPVDIQSPSKSQRKEYSLTKTSDSKPEPSTAGGLLGHEAHVPKVRSSPVPPGSDRLPAAYPQAGRPPTPKFPTPSTGSPQRGTSLAPASVDDGSSSVAAKRARNTLAARKSRERRVRQLEEMEERIAELERERDFWLRKAAPGHGEG</sequence>
<dbReference type="PROSITE" id="PS50217">
    <property type="entry name" value="BZIP"/>
    <property type="match status" value="1"/>
</dbReference>
<dbReference type="Gene3D" id="3.30.160.60">
    <property type="entry name" value="Classic Zinc Finger"/>
    <property type="match status" value="1"/>
</dbReference>
<evidence type="ECO:0000256" key="3">
    <source>
        <dbReference type="ARBA" id="ARBA00022833"/>
    </source>
</evidence>
<evidence type="ECO:0000259" key="9">
    <source>
        <dbReference type="PROSITE" id="PS51999"/>
    </source>
</evidence>
<dbReference type="SUPFAM" id="SSF57959">
    <property type="entry name" value="Leucine zipper domain"/>
    <property type="match status" value="1"/>
</dbReference>
<dbReference type="InterPro" id="IPR036864">
    <property type="entry name" value="Zn2-C6_fun-type_DNA-bd_sf"/>
</dbReference>
<dbReference type="PANTHER" id="PTHR35391">
    <property type="entry name" value="C2H2-TYPE DOMAIN-CONTAINING PROTEIN-RELATED"/>
    <property type="match status" value="1"/>
</dbReference>
<dbReference type="CDD" id="cd12193">
    <property type="entry name" value="bZIP_GCN4"/>
    <property type="match status" value="1"/>
</dbReference>